<gene>
    <name evidence="1" type="ORF">PNBC_19755</name>
</gene>
<sequence>MNNEEVMELGPNMEQLKKAVHRTSDWRERLNAVEELGKLGDKQSIDILTRVMANDSVYKVQEAAFHKLKELGEDVQLPAKDSGELYRGITKVLLRIKKSLPEGHTYEDFKEKLKKMRVDLYDTFEGDKGAEFDSWLENTWASLSVRTSPKK</sequence>
<dbReference type="AlphaFoldDB" id="A0A167AT98"/>
<dbReference type="SUPFAM" id="SSF48371">
    <property type="entry name" value="ARM repeat"/>
    <property type="match status" value="1"/>
</dbReference>
<accession>A0A167AT98</accession>
<dbReference type="Pfam" id="PF13646">
    <property type="entry name" value="HEAT_2"/>
    <property type="match status" value="1"/>
</dbReference>
<keyword evidence="2" id="KW-1185">Reference proteome</keyword>
<dbReference type="Gene3D" id="1.25.10.10">
    <property type="entry name" value="Leucine-rich Repeat Variant"/>
    <property type="match status" value="1"/>
</dbReference>
<dbReference type="EMBL" id="LSFN01000040">
    <property type="protein sequence ID" value="OAB71406.1"/>
    <property type="molecule type" value="Genomic_DNA"/>
</dbReference>
<organism evidence="1 2">
    <name type="scientific">Paenibacillus crassostreae</name>
    <dbReference type="NCBI Taxonomy" id="1763538"/>
    <lineage>
        <taxon>Bacteria</taxon>
        <taxon>Bacillati</taxon>
        <taxon>Bacillota</taxon>
        <taxon>Bacilli</taxon>
        <taxon>Bacillales</taxon>
        <taxon>Paenibacillaceae</taxon>
        <taxon>Paenibacillus</taxon>
    </lineage>
</organism>
<dbReference type="Proteomes" id="UP000077134">
    <property type="component" value="Unassembled WGS sequence"/>
</dbReference>
<comment type="caution">
    <text evidence="1">The sequence shown here is derived from an EMBL/GenBank/DDBJ whole genome shotgun (WGS) entry which is preliminary data.</text>
</comment>
<dbReference type="InterPro" id="IPR016024">
    <property type="entry name" value="ARM-type_fold"/>
</dbReference>
<proteinExistence type="predicted"/>
<protein>
    <submittedName>
        <fullName evidence="1">Esterase</fullName>
    </submittedName>
</protein>
<evidence type="ECO:0000313" key="1">
    <source>
        <dbReference type="EMBL" id="OAB71406.1"/>
    </source>
</evidence>
<evidence type="ECO:0000313" key="2">
    <source>
        <dbReference type="Proteomes" id="UP000077134"/>
    </source>
</evidence>
<dbReference type="InterPro" id="IPR011989">
    <property type="entry name" value="ARM-like"/>
</dbReference>
<name>A0A167AT98_9BACL</name>
<dbReference type="STRING" id="1763538.LPB68_16885"/>
<dbReference type="KEGG" id="pcx:LPB68_16885"/>
<reference evidence="1 2" key="1">
    <citation type="submission" date="2016-02" db="EMBL/GenBank/DDBJ databases">
        <title>Paenibacillus sp. LPB0068, isolated from Crassostrea gigas.</title>
        <authorList>
            <person name="Shin S.-K."/>
            <person name="Yi H."/>
        </authorList>
    </citation>
    <scope>NUCLEOTIDE SEQUENCE [LARGE SCALE GENOMIC DNA]</scope>
    <source>
        <strain evidence="1 2">LPB0068</strain>
    </source>
</reference>